<feature type="region of interest" description="Disordered" evidence="1">
    <location>
        <begin position="24"/>
        <end position="46"/>
    </location>
</feature>
<dbReference type="InterPro" id="IPR021345">
    <property type="entry name" value="DUF2961"/>
</dbReference>
<evidence type="ECO:0000313" key="3">
    <source>
        <dbReference type="Proteomes" id="UP000657006"/>
    </source>
</evidence>
<proteinExistence type="predicted"/>
<dbReference type="Proteomes" id="UP000657006">
    <property type="component" value="Unassembled WGS sequence"/>
</dbReference>
<organism evidence="2 3">
    <name type="scientific">Bianquea renquensis</name>
    <dbReference type="NCBI Taxonomy" id="2763661"/>
    <lineage>
        <taxon>Bacteria</taxon>
        <taxon>Bacillati</taxon>
        <taxon>Bacillota</taxon>
        <taxon>Clostridia</taxon>
        <taxon>Eubacteriales</taxon>
        <taxon>Bianqueaceae</taxon>
        <taxon>Bianquea</taxon>
    </lineage>
</organism>
<name>A0A926DSG5_9FIRM</name>
<dbReference type="Pfam" id="PF11175">
    <property type="entry name" value="DUF2961"/>
    <property type="match status" value="1"/>
</dbReference>
<dbReference type="AlphaFoldDB" id="A0A926DSG5"/>
<protein>
    <submittedName>
        <fullName evidence="2">DUF2961 domain-containing protein</fullName>
    </submittedName>
</protein>
<comment type="caution">
    <text evidence="2">The sequence shown here is derived from an EMBL/GenBank/DDBJ whole genome shotgun (WGS) entry which is preliminary data.</text>
</comment>
<keyword evidence="3" id="KW-1185">Reference proteome</keyword>
<evidence type="ECO:0000313" key="2">
    <source>
        <dbReference type="EMBL" id="MBC8543221.1"/>
    </source>
</evidence>
<dbReference type="Gene3D" id="2.60.120.1390">
    <property type="match status" value="1"/>
</dbReference>
<evidence type="ECO:0000256" key="1">
    <source>
        <dbReference type="SAM" id="MobiDB-lite"/>
    </source>
</evidence>
<dbReference type="RefSeq" id="WP_249289592.1">
    <property type="nucleotide sequence ID" value="NZ_JACRSQ010000007.1"/>
</dbReference>
<sequence>MVNGLGSSLHNIARLSTAKSRSISAENFKGEKGGGGRAVPEEGTGSARDLGVGWKVSPCIHIEPGETAELADIEGPGVIKHIWIVESLQRDRTLILRTYWDGNDKPSIETPLGDFFGSSDSSHCVPYSSLAVCVNPKGAFNCYWEMPFHKHCRMTLENIYTERITVFYQIDYILTDLPEDCAYFHAQFRRVNPLPYKEVYTILDDVHGKGQYVGTYLYWGVNNNGWWGEGEIKFYLDGDTDYPTICGTGTEDYFCGAYNFDIGGQYTEFTTPYSGLHKVQRPDGTYQSQQRFSLYRWHICDPVYFDEDIRVTIQALGWRSGGRYLPLQDDISSVAFWYQDRVNATFPSLPDRDYLEII</sequence>
<reference evidence="2" key="1">
    <citation type="submission" date="2020-08" db="EMBL/GenBank/DDBJ databases">
        <title>Genome public.</title>
        <authorList>
            <person name="Liu C."/>
            <person name="Sun Q."/>
        </authorList>
    </citation>
    <scope>NUCLEOTIDE SEQUENCE</scope>
    <source>
        <strain evidence="2">NSJ-32</strain>
    </source>
</reference>
<gene>
    <name evidence="2" type="ORF">H8730_06660</name>
</gene>
<accession>A0A926DSG5</accession>
<dbReference type="EMBL" id="JACRSQ010000007">
    <property type="protein sequence ID" value="MBC8543221.1"/>
    <property type="molecule type" value="Genomic_DNA"/>
</dbReference>